<gene>
    <name evidence="2" type="ORF">SAMN05444405_103135</name>
</gene>
<dbReference type="EMBL" id="FQTV01000003">
    <property type="protein sequence ID" value="SHE83100.1"/>
    <property type="molecule type" value="Genomic_DNA"/>
</dbReference>
<dbReference type="InterPro" id="IPR045692">
    <property type="entry name" value="DUF6057"/>
</dbReference>
<dbReference type="OrthoDB" id="1067842at2"/>
<feature type="transmembrane region" description="Helical" evidence="1">
    <location>
        <begin position="12"/>
        <end position="32"/>
    </location>
</feature>
<feature type="transmembrane region" description="Helical" evidence="1">
    <location>
        <begin position="161"/>
        <end position="189"/>
    </location>
</feature>
<sequence length="596" mass="70082">MKEILNIHIKRSNLLLSILLGVCVFIFFNFYYPFHVQYQEQFQMFLFTKDYFLDRVSLPGGLAIYLGNFFVQFFYYAWLGALVIAFLLVLLQREIVWLTKKFGLNNTYYPLTLLPSIVYWILLCDENYMLSGLLLLIMVLGTVIICTTIPSRTIRLISTIVLTPVLYILCSGCFWLFALFMILLEIFYWKENIDIRWWIMVLGSALLIICSPIISKNFYQYPLERLWLGIGFYRFPNISPYGQIIIWLLTVAVSILPRFLSKTVLLKKYFALIAFQLLVLVIGGGYFIKNAADWDKEEIMGYDHHVRMQEWDKVIAMADKKVPTAPMSVACLNLALSKTGQLADKMFCYYQNGVQGLIPPFQPDFTSPLPTSEIYYHLGMINSSQRLVFEAMESIPDYQKSARCYKRLAETNLINGQYKVAAKYLRSLQHTLFYRDWATETLTYFNNESRINAHPEWGRLRQLRYKEDFLYSQDELDIMLGILFKQNNSNRMAFEYLMACTLLSKNLDRFFNYYPLGKDAGYQQIPKSYQEALLFIWSLKHHPLKEKAPWPISEQITERLLEYAPIYMQDKNSGSILKERFGDTYWYYLHFGTKKL</sequence>
<evidence type="ECO:0000313" key="2">
    <source>
        <dbReference type="EMBL" id="SHE83100.1"/>
    </source>
</evidence>
<dbReference type="RefSeq" id="WP_073399459.1">
    <property type="nucleotide sequence ID" value="NZ_FQTV01000003.1"/>
</dbReference>
<feature type="transmembrane region" description="Helical" evidence="1">
    <location>
        <begin position="235"/>
        <end position="257"/>
    </location>
</feature>
<feature type="transmembrane region" description="Helical" evidence="1">
    <location>
        <begin position="269"/>
        <end position="288"/>
    </location>
</feature>
<feature type="transmembrane region" description="Helical" evidence="1">
    <location>
        <begin position="103"/>
        <end position="122"/>
    </location>
</feature>
<evidence type="ECO:0008006" key="4">
    <source>
        <dbReference type="Google" id="ProtNLM"/>
    </source>
</evidence>
<keyword evidence="1" id="KW-1133">Transmembrane helix</keyword>
<dbReference type="AlphaFoldDB" id="A0A1M4WPK8"/>
<feature type="transmembrane region" description="Helical" evidence="1">
    <location>
        <begin position="195"/>
        <end position="214"/>
    </location>
</feature>
<reference evidence="2 3" key="1">
    <citation type="submission" date="2016-11" db="EMBL/GenBank/DDBJ databases">
        <authorList>
            <person name="Jaros S."/>
            <person name="Januszkiewicz K."/>
            <person name="Wedrychowicz H."/>
        </authorList>
    </citation>
    <scope>NUCLEOTIDE SEQUENCE [LARGE SCALE GENOMIC DNA]</scope>
    <source>
        <strain evidence="2 3">DSM 26991</strain>
    </source>
</reference>
<dbReference type="STRING" id="1297750.SAMN05444405_103135"/>
<accession>A0A1M4WPK8</accession>
<dbReference type="Pfam" id="PF19529">
    <property type="entry name" value="DUF6057"/>
    <property type="match status" value="1"/>
</dbReference>
<organism evidence="2 3">
    <name type="scientific">Bacteroides luti</name>
    <dbReference type="NCBI Taxonomy" id="1297750"/>
    <lineage>
        <taxon>Bacteria</taxon>
        <taxon>Pseudomonadati</taxon>
        <taxon>Bacteroidota</taxon>
        <taxon>Bacteroidia</taxon>
        <taxon>Bacteroidales</taxon>
        <taxon>Bacteroidaceae</taxon>
        <taxon>Bacteroides</taxon>
    </lineage>
</organism>
<feature type="transmembrane region" description="Helical" evidence="1">
    <location>
        <begin position="128"/>
        <end position="149"/>
    </location>
</feature>
<feature type="transmembrane region" description="Helical" evidence="1">
    <location>
        <begin position="73"/>
        <end position="91"/>
    </location>
</feature>
<dbReference type="Proteomes" id="UP000184509">
    <property type="component" value="Unassembled WGS sequence"/>
</dbReference>
<keyword evidence="1" id="KW-0472">Membrane</keyword>
<proteinExistence type="predicted"/>
<evidence type="ECO:0000256" key="1">
    <source>
        <dbReference type="SAM" id="Phobius"/>
    </source>
</evidence>
<keyword evidence="3" id="KW-1185">Reference proteome</keyword>
<evidence type="ECO:0000313" key="3">
    <source>
        <dbReference type="Proteomes" id="UP000184509"/>
    </source>
</evidence>
<protein>
    <recommendedName>
        <fullName evidence="4">Transmembrane protein</fullName>
    </recommendedName>
</protein>
<keyword evidence="1" id="KW-0812">Transmembrane</keyword>
<name>A0A1M4WPK8_9BACE</name>